<comment type="caution">
    <text evidence="1">The sequence shown here is derived from an EMBL/GenBank/DDBJ whole genome shotgun (WGS) entry which is preliminary data.</text>
</comment>
<organism evidence="1 2">
    <name type="scientific">Haloarcula rubripromontorii</name>
    <dbReference type="NCBI Taxonomy" id="1705562"/>
    <lineage>
        <taxon>Archaea</taxon>
        <taxon>Methanobacteriati</taxon>
        <taxon>Methanobacteriota</taxon>
        <taxon>Stenosarchaea group</taxon>
        <taxon>Halobacteria</taxon>
        <taxon>Halobacteriales</taxon>
        <taxon>Haloarculaceae</taxon>
        <taxon>Haloarcula</taxon>
    </lineage>
</organism>
<sequence>MDQHSKPVAELTELSQLYKKILNEGPATEETRVYNNIVQEVDFREGQFVVARVSEDYDLTEDEIRILERAPHTNVPIGKAADIIDACLKNKDWIERAKSAQKAEQESDYTWYNITQGYLNGESLGYVASTTRYPVQAELPFIFRQSVAKAEISPDPKMPNLNRDLWTITENRPEVENIASRFCDQFESISDGVIEVDLEGQKSIRGFKNGYVLDHISSNKLLNCIDIGIDDVGVSEIRERLCKLESDPIYQSLMNESKSEGLNKQSISYDKGSEGNIRLTVSFAGVFDNSYDSVSLSNKEHL</sequence>
<protein>
    <submittedName>
        <fullName evidence="1">Uncharacterized protein</fullName>
    </submittedName>
</protein>
<name>A0A847U0G1_9EURY</name>
<gene>
    <name evidence="1" type="ORF">GOC83_07520</name>
</gene>
<proteinExistence type="predicted"/>
<dbReference type="EMBL" id="WOWB01000001">
    <property type="protein sequence ID" value="NLV05977.1"/>
    <property type="molecule type" value="Genomic_DNA"/>
</dbReference>
<dbReference type="RefSeq" id="WP_170083136.1">
    <property type="nucleotide sequence ID" value="NZ_WOWB01000001.1"/>
</dbReference>
<reference evidence="1" key="1">
    <citation type="submission" date="2019-12" db="EMBL/GenBank/DDBJ databases">
        <title>The whole-genome sequencing of Haloarcula japonica strain pws8.</title>
        <authorList>
            <person name="Verma D.K."/>
            <person name="Gopal K."/>
            <person name="Prasad E.S."/>
        </authorList>
    </citation>
    <scope>NUCLEOTIDE SEQUENCE</scope>
    <source>
        <strain evidence="1">Pws8</strain>
    </source>
</reference>
<accession>A0A847U0G1</accession>
<evidence type="ECO:0000313" key="2">
    <source>
        <dbReference type="Proteomes" id="UP000610611"/>
    </source>
</evidence>
<dbReference type="Proteomes" id="UP000610611">
    <property type="component" value="Unassembled WGS sequence"/>
</dbReference>
<evidence type="ECO:0000313" key="1">
    <source>
        <dbReference type="EMBL" id="NLV05977.1"/>
    </source>
</evidence>
<dbReference type="AlphaFoldDB" id="A0A847U0G1"/>